<evidence type="ECO:0000313" key="2">
    <source>
        <dbReference type="EMBL" id="PFX19868.1"/>
    </source>
</evidence>
<evidence type="ECO:0000256" key="1">
    <source>
        <dbReference type="SAM" id="MobiDB-lite"/>
    </source>
</evidence>
<comment type="caution">
    <text evidence="2">The sequence shown here is derived from an EMBL/GenBank/DDBJ whole genome shotgun (WGS) entry which is preliminary data.</text>
</comment>
<proteinExistence type="predicted"/>
<dbReference type="AlphaFoldDB" id="A0A2B4RU70"/>
<dbReference type="Proteomes" id="UP000225706">
    <property type="component" value="Unassembled WGS sequence"/>
</dbReference>
<dbReference type="EMBL" id="LSMT01000341">
    <property type="protein sequence ID" value="PFX19868.1"/>
    <property type="molecule type" value="Genomic_DNA"/>
</dbReference>
<feature type="region of interest" description="Disordered" evidence="1">
    <location>
        <begin position="42"/>
        <end position="149"/>
    </location>
</feature>
<accession>A0A2B4RU70</accession>
<protein>
    <submittedName>
        <fullName evidence="2">Uncharacterized protein</fullName>
    </submittedName>
</protein>
<evidence type="ECO:0000313" key="3">
    <source>
        <dbReference type="Proteomes" id="UP000225706"/>
    </source>
</evidence>
<reference evidence="3" key="1">
    <citation type="journal article" date="2017" name="bioRxiv">
        <title>Comparative analysis of the genomes of Stylophora pistillata and Acropora digitifera provides evidence for extensive differences between species of corals.</title>
        <authorList>
            <person name="Voolstra C.R."/>
            <person name="Li Y."/>
            <person name="Liew Y.J."/>
            <person name="Baumgarten S."/>
            <person name="Zoccola D."/>
            <person name="Flot J.-F."/>
            <person name="Tambutte S."/>
            <person name="Allemand D."/>
            <person name="Aranda M."/>
        </authorList>
    </citation>
    <scope>NUCLEOTIDE SEQUENCE [LARGE SCALE GENOMIC DNA]</scope>
</reference>
<feature type="compositionally biased region" description="Low complexity" evidence="1">
    <location>
        <begin position="137"/>
        <end position="148"/>
    </location>
</feature>
<feature type="compositionally biased region" description="Polar residues" evidence="1">
    <location>
        <begin position="109"/>
        <end position="136"/>
    </location>
</feature>
<organism evidence="2 3">
    <name type="scientific">Stylophora pistillata</name>
    <name type="common">Smooth cauliflower coral</name>
    <dbReference type="NCBI Taxonomy" id="50429"/>
    <lineage>
        <taxon>Eukaryota</taxon>
        <taxon>Metazoa</taxon>
        <taxon>Cnidaria</taxon>
        <taxon>Anthozoa</taxon>
        <taxon>Hexacorallia</taxon>
        <taxon>Scleractinia</taxon>
        <taxon>Astrocoeniina</taxon>
        <taxon>Pocilloporidae</taxon>
        <taxon>Stylophora</taxon>
    </lineage>
</organism>
<gene>
    <name evidence="2" type="ORF">AWC38_SpisGene15697</name>
</gene>
<feature type="compositionally biased region" description="Polar residues" evidence="1">
    <location>
        <begin position="90"/>
        <end position="99"/>
    </location>
</feature>
<name>A0A2B4RU70_STYPI</name>
<keyword evidence="3" id="KW-1185">Reference proteome</keyword>
<sequence>MAPLKHLFPLISARITKAIWEFLWNVHGAPTDESEIVNIEDEQQHSPSTDVNIEDDQQDSSSIDENLLLSSVLPPPAQCNQSAEEPIDPSSEQPVSDLTAQPLPEQSKELNQPDPSLEQPAQPSQTFTSISHSDCFSSPSESTPTDSPLITSEGLIASIKSIIKPPSRLVNV</sequence>